<comment type="caution">
    <text evidence="2">The sequence shown here is derived from an EMBL/GenBank/DDBJ whole genome shotgun (WGS) entry which is preliminary data.</text>
</comment>
<evidence type="ECO:0000256" key="1">
    <source>
        <dbReference type="SAM" id="MobiDB-lite"/>
    </source>
</evidence>
<dbReference type="Proteomes" id="UP000193648">
    <property type="component" value="Unassembled WGS sequence"/>
</dbReference>
<gene>
    <name evidence="2" type="ORF">BCR41DRAFT_367693</name>
</gene>
<dbReference type="GeneID" id="33568163"/>
<name>A0A1Y2GYH1_9FUNG</name>
<evidence type="ECO:0000313" key="2">
    <source>
        <dbReference type="EMBL" id="ORZ27339.1"/>
    </source>
</evidence>
<organism evidence="2 3">
    <name type="scientific">Lobosporangium transversale</name>
    <dbReference type="NCBI Taxonomy" id="64571"/>
    <lineage>
        <taxon>Eukaryota</taxon>
        <taxon>Fungi</taxon>
        <taxon>Fungi incertae sedis</taxon>
        <taxon>Mucoromycota</taxon>
        <taxon>Mortierellomycotina</taxon>
        <taxon>Mortierellomycetes</taxon>
        <taxon>Mortierellales</taxon>
        <taxon>Mortierellaceae</taxon>
        <taxon>Lobosporangium</taxon>
    </lineage>
</organism>
<feature type="compositionally biased region" description="Basic and acidic residues" evidence="1">
    <location>
        <begin position="99"/>
        <end position="110"/>
    </location>
</feature>
<keyword evidence="3" id="KW-1185">Reference proteome</keyword>
<dbReference type="InParanoid" id="A0A1Y2GYH1"/>
<evidence type="ECO:0000313" key="3">
    <source>
        <dbReference type="Proteomes" id="UP000193648"/>
    </source>
</evidence>
<protein>
    <submittedName>
        <fullName evidence="2">Uncharacterized protein</fullName>
    </submittedName>
</protein>
<dbReference type="EMBL" id="MCFF01000004">
    <property type="protein sequence ID" value="ORZ27339.1"/>
    <property type="molecule type" value="Genomic_DNA"/>
</dbReference>
<proteinExistence type="predicted"/>
<reference evidence="2 3" key="1">
    <citation type="submission" date="2016-07" db="EMBL/GenBank/DDBJ databases">
        <title>Pervasive Adenine N6-methylation of Active Genes in Fungi.</title>
        <authorList>
            <consortium name="DOE Joint Genome Institute"/>
            <person name="Mondo S.J."/>
            <person name="Dannebaum R.O."/>
            <person name="Kuo R.C."/>
            <person name="Labutti K."/>
            <person name="Haridas S."/>
            <person name="Kuo A."/>
            <person name="Salamov A."/>
            <person name="Ahrendt S.R."/>
            <person name="Lipzen A."/>
            <person name="Sullivan W."/>
            <person name="Andreopoulos W.B."/>
            <person name="Clum A."/>
            <person name="Lindquist E."/>
            <person name="Daum C."/>
            <person name="Ramamoorthy G.K."/>
            <person name="Gryganskyi A."/>
            <person name="Culley D."/>
            <person name="Magnuson J.K."/>
            <person name="James T.Y."/>
            <person name="O'Malley M.A."/>
            <person name="Stajich J.E."/>
            <person name="Spatafora J.W."/>
            <person name="Visel A."/>
            <person name="Grigoriev I.V."/>
        </authorList>
    </citation>
    <scope>NUCLEOTIDE SEQUENCE [LARGE SCALE GENOMIC DNA]</scope>
    <source>
        <strain evidence="2 3">NRRL 3116</strain>
    </source>
</reference>
<accession>A0A1Y2GYH1</accession>
<dbReference type="AlphaFoldDB" id="A0A1Y2GYH1"/>
<dbReference type="RefSeq" id="XP_021885066.1">
    <property type="nucleotide sequence ID" value="XM_022026320.1"/>
</dbReference>
<sequence>MTLPSFMLEGARDWSFLSEAQAPGGPTSSSPGVTCSASCIERRREADYWLEGRVRGVAPFHFRTFLGIYHNWDNHKKNYHKPPNNLQELGIGRWWEGKNTKNRESENNGEHKKKHGVIASKIRPKARTMNYSPTTEDSIYKEECSTTKLGTPT</sequence>
<feature type="region of interest" description="Disordered" evidence="1">
    <location>
        <begin position="99"/>
        <end position="119"/>
    </location>
</feature>